<name>A0A452I706_9SAUR</name>
<dbReference type="GO" id="GO:0042151">
    <property type="term" value="C:nematocyst"/>
    <property type="evidence" value="ECO:0007669"/>
    <property type="project" value="UniProtKB-SubCell"/>
</dbReference>
<dbReference type="PANTHER" id="PTHR40388">
    <property type="entry name" value="BRYOPORIN"/>
    <property type="match status" value="1"/>
</dbReference>
<organism evidence="6 7">
    <name type="scientific">Gopherus agassizii</name>
    <name type="common">Agassiz's desert tortoise</name>
    <dbReference type="NCBI Taxonomy" id="38772"/>
    <lineage>
        <taxon>Eukaryota</taxon>
        <taxon>Metazoa</taxon>
        <taxon>Chordata</taxon>
        <taxon>Craniata</taxon>
        <taxon>Vertebrata</taxon>
        <taxon>Euteleostomi</taxon>
        <taxon>Archelosauria</taxon>
        <taxon>Testudinata</taxon>
        <taxon>Testudines</taxon>
        <taxon>Cryptodira</taxon>
        <taxon>Durocryptodira</taxon>
        <taxon>Testudinoidea</taxon>
        <taxon>Testudinidae</taxon>
        <taxon>Gopherus</taxon>
    </lineage>
</organism>
<dbReference type="PANTHER" id="PTHR40388:SF1">
    <property type="entry name" value="BRYOPORIN"/>
    <property type="match status" value="1"/>
</dbReference>
<proteinExistence type="predicted"/>
<dbReference type="InterPro" id="IPR015926">
    <property type="entry name" value="Cytolysin/lectin"/>
</dbReference>
<dbReference type="Proteomes" id="UP000291020">
    <property type="component" value="Unassembled WGS sequence"/>
</dbReference>
<keyword evidence="4" id="KW-1053">Target membrane</keyword>
<keyword evidence="3" id="KW-1052">Target cell membrane</keyword>
<dbReference type="SUPFAM" id="SSF63724">
    <property type="entry name" value="Cytolysin/lectin"/>
    <property type="match status" value="1"/>
</dbReference>
<dbReference type="Gene3D" id="2.60.270.20">
    <property type="entry name" value="Cytolysin/lectin"/>
    <property type="match status" value="1"/>
</dbReference>
<evidence type="ECO:0000256" key="4">
    <source>
        <dbReference type="ARBA" id="ARBA00023298"/>
    </source>
</evidence>
<dbReference type="Ensembl" id="ENSGAGT00000026558.1">
    <property type="protein sequence ID" value="ENSGAGP00000023313.1"/>
    <property type="gene ID" value="ENSGAGG00000017091.1"/>
</dbReference>
<keyword evidence="4" id="KW-0472">Membrane</keyword>
<evidence type="ECO:0000313" key="7">
    <source>
        <dbReference type="Proteomes" id="UP000291020"/>
    </source>
</evidence>
<reference evidence="7" key="1">
    <citation type="journal article" date="2017" name="PLoS ONE">
        <title>The Agassiz's desert tortoise genome provides a resource for the conservation of a threatened species.</title>
        <authorList>
            <person name="Tollis M."/>
            <person name="DeNardo D.F."/>
            <person name="Cornelius J.A."/>
            <person name="Dolby G.A."/>
            <person name="Edwards T."/>
            <person name="Henen B.T."/>
            <person name="Karl A.E."/>
            <person name="Murphy R.W."/>
            <person name="Kusumi K."/>
        </authorList>
    </citation>
    <scope>NUCLEOTIDE SEQUENCE [LARGE SCALE GENOMIC DNA]</scope>
</reference>
<evidence type="ECO:0000256" key="3">
    <source>
        <dbReference type="ARBA" id="ARBA00022537"/>
    </source>
</evidence>
<accession>A0A452I706</accession>
<comment type="subcellular location">
    <subcellularLocation>
        <location evidence="2">Nematocyst</location>
    </subcellularLocation>
    <subcellularLocation>
        <location evidence="1">Target cell membrane</location>
    </subcellularLocation>
</comment>
<dbReference type="AlphaFoldDB" id="A0A452I706"/>
<protein>
    <submittedName>
        <fullName evidence="6">Uncharacterized protein</fullName>
    </submittedName>
</protein>
<reference evidence="6" key="3">
    <citation type="submission" date="2025-09" db="UniProtKB">
        <authorList>
            <consortium name="Ensembl"/>
        </authorList>
    </citation>
    <scope>IDENTIFICATION</scope>
</reference>
<evidence type="ECO:0000256" key="2">
    <source>
        <dbReference type="ARBA" id="ARBA00004532"/>
    </source>
</evidence>
<evidence type="ECO:0000256" key="5">
    <source>
        <dbReference type="ARBA" id="ARBA00023331"/>
    </source>
</evidence>
<keyword evidence="5" id="KW-0166">Nematocyst</keyword>
<sequence>MSKSEAIEEILKGVDHSRCVGVQITNKTTMTLATPSVFCYSGHTFSPVPPSIGPQSRETCVFVKRNFSTWGVAGVFTYESDRFSFIAMFSNPWDNNLNELEYGLEIFEGKKNFRENELKLKYQEMRNSKSQTKTYVSEKLGRNSTALHVMLGQFKISGTMSNHSKSVFKILIEEIDSPPAYSPASNEPQSLFQKPKQ</sequence>
<dbReference type="InterPro" id="IPR050677">
    <property type="entry name" value="Actinoporin_PFT"/>
</dbReference>
<evidence type="ECO:0000256" key="1">
    <source>
        <dbReference type="ARBA" id="ARBA00004175"/>
    </source>
</evidence>
<keyword evidence="7" id="KW-1185">Reference proteome</keyword>
<reference evidence="6" key="2">
    <citation type="submission" date="2025-08" db="UniProtKB">
        <authorList>
            <consortium name="Ensembl"/>
        </authorList>
    </citation>
    <scope>IDENTIFICATION</scope>
</reference>
<evidence type="ECO:0000313" key="6">
    <source>
        <dbReference type="Ensembl" id="ENSGAGP00000023313.1"/>
    </source>
</evidence>
<dbReference type="GO" id="GO:0044218">
    <property type="term" value="C:other organism cell membrane"/>
    <property type="evidence" value="ECO:0007669"/>
    <property type="project" value="UniProtKB-KW"/>
</dbReference>